<dbReference type="InterPro" id="IPR036390">
    <property type="entry name" value="WH_DNA-bd_sf"/>
</dbReference>
<dbReference type="GO" id="GO:0051301">
    <property type="term" value="P:cell division"/>
    <property type="evidence" value="ECO:0007669"/>
    <property type="project" value="UniProtKB-KW"/>
</dbReference>
<dbReference type="Gene3D" id="1.10.10.10">
    <property type="entry name" value="Winged helix-like DNA-binding domain superfamily/Winged helix DNA-binding domain"/>
    <property type="match status" value="1"/>
</dbReference>
<keyword evidence="5" id="KW-0131">Cell cycle</keyword>
<dbReference type="GO" id="GO:0070979">
    <property type="term" value="P:protein K11-linked ubiquitination"/>
    <property type="evidence" value="ECO:0007669"/>
    <property type="project" value="TreeGrafter"/>
</dbReference>
<comment type="similarity">
    <text evidence="6">Belongs to the cullin family.</text>
</comment>
<evidence type="ECO:0000313" key="8">
    <source>
        <dbReference type="EMBL" id="TDL22152.1"/>
    </source>
</evidence>
<evidence type="ECO:0000256" key="3">
    <source>
        <dbReference type="ARBA" id="ARBA00022776"/>
    </source>
</evidence>
<dbReference type="SUPFAM" id="SSF75632">
    <property type="entry name" value="Cullin homology domain"/>
    <property type="match status" value="1"/>
</dbReference>
<evidence type="ECO:0000313" key="9">
    <source>
        <dbReference type="Proteomes" id="UP000294933"/>
    </source>
</evidence>
<feature type="domain" description="Cullin family profile" evidence="7">
    <location>
        <begin position="395"/>
        <end position="615"/>
    </location>
</feature>
<dbReference type="GO" id="GO:0007091">
    <property type="term" value="P:metaphase/anaphase transition of mitotic cell cycle"/>
    <property type="evidence" value="ECO:0007669"/>
    <property type="project" value="TreeGrafter"/>
</dbReference>
<accession>A0A4Y7Q4Q4</accession>
<dbReference type="InterPro" id="IPR036317">
    <property type="entry name" value="Cullin_homology_sf"/>
</dbReference>
<proteinExistence type="inferred from homology"/>
<dbReference type="Pfam" id="PF25773">
    <property type="entry name" value="TPR_ANAPC2"/>
    <property type="match status" value="1"/>
</dbReference>
<keyword evidence="2" id="KW-0132">Cell division</keyword>
<protein>
    <recommendedName>
        <fullName evidence="1">Anaphase-promoting complex subunit 2</fullName>
    </recommendedName>
</protein>
<evidence type="ECO:0000256" key="2">
    <source>
        <dbReference type="ARBA" id="ARBA00022618"/>
    </source>
</evidence>
<dbReference type="InterPro" id="IPR014786">
    <property type="entry name" value="ANAPC2_C"/>
</dbReference>
<dbReference type="Gene3D" id="3.30.230.130">
    <property type="entry name" value="Cullin, Chain C, Domain 2"/>
    <property type="match status" value="1"/>
</dbReference>
<evidence type="ECO:0000256" key="1">
    <source>
        <dbReference type="ARBA" id="ARBA00016068"/>
    </source>
</evidence>
<evidence type="ECO:0000256" key="6">
    <source>
        <dbReference type="PROSITE-ProRule" id="PRU00330"/>
    </source>
</evidence>
<dbReference type="AlphaFoldDB" id="A0A4Y7Q4Q4"/>
<gene>
    <name evidence="8" type="ORF">BD410DRAFT_770669</name>
</gene>
<evidence type="ECO:0000256" key="4">
    <source>
        <dbReference type="ARBA" id="ARBA00022786"/>
    </source>
</evidence>
<dbReference type="SUPFAM" id="SSF46785">
    <property type="entry name" value="Winged helix' DNA-binding domain"/>
    <property type="match status" value="1"/>
</dbReference>
<dbReference type="InterPro" id="IPR044554">
    <property type="entry name" value="ANAPC2"/>
</dbReference>
<evidence type="ECO:0000256" key="5">
    <source>
        <dbReference type="ARBA" id="ARBA00023306"/>
    </source>
</evidence>
<dbReference type="Pfam" id="PF08672">
    <property type="entry name" value="ANAPC2"/>
    <property type="match status" value="1"/>
</dbReference>
<dbReference type="Pfam" id="PF26557">
    <property type="entry name" value="Cullin_AB"/>
    <property type="match status" value="1"/>
</dbReference>
<dbReference type="PANTHER" id="PTHR45957:SF1">
    <property type="entry name" value="ANAPHASE-PROMOTING COMPLEX SUBUNIT 2"/>
    <property type="match status" value="1"/>
</dbReference>
<dbReference type="Proteomes" id="UP000294933">
    <property type="component" value="Unassembled WGS sequence"/>
</dbReference>
<keyword evidence="3" id="KW-0498">Mitosis</keyword>
<dbReference type="PROSITE" id="PS50069">
    <property type="entry name" value="CULLIN_2"/>
    <property type="match status" value="1"/>
</dbReference>
<dbReference type="PANTHER" id="PTHR45957">
    <property type="entry name" value="ANAPHASE-PROMOTING COMPLEX SUBUNIT 2"/>
    <property type="match status" value="1"/>
</dbReference>
<evidence type="ECO:0000259" key="7">
    <source>
        <dbReference type="PROSITE" id="PS50069"/>
    </source>
</evidence>
<dbReference type="VEuPathDB" id="FungiDB:BD410DRAFT_770669"/>
<dbReference type="GO" id="GO:0006511">
    <property type="term" value="P:ubiquitin-dependent protein catabolic process"/>
    <property type="evidence" value="ECO:0007669"/>
    <property type="project" value="InterPro"/>
</dbReference>
<dbReference type="InterPro" id="IPR036388">
    <property type="entry name" value="WH-like_DNA-bd_sf"/>
</dbReference>
<dbReference type="STRING" id="50990.A0A4Y7Q4Q4"/>
<dbReference type="InterPro" id="IPR057975">
    <property type="entry name" value="TPR_ANAPC2"/>
</dbReference>
<dbReference type="Gene3D" id="1.20.1310.10">
    <property type="entry name" value="Cullin Repeats"/>
    <property type="match status" value="1"/>
</dbReference>
<dbReference type="GO" id="GO:0016874">
    <property type="term" value="F:ligase activity"/>
    <property type="evidence" value="ECO:0007669"/>
    <property type="project" value="UniProtKB-KW"/>
</dbReference>
<dbReference type="EMBL" id="ML170176">
    <property type="protein sequence ID" value="TDL22152.1"/>
    <property type="molecule type" value="Genomic_DNA"/>
</dbReference>
<dbReference type="OrthoDB" id="5581181at2759"/>
<keyword evidence="9" id="KW-1185">Reference proteome</keyword>
<reference evidence="8 9" key="1">
    <citation type="submission" date="2018-06" db="EMBL/GenBank/DDBJ databases">
        <title>A transcriptomic atlas of mushroom development highlights an independent origin of complex multicellularity.</title>
        <authorList>
            <consortium name="DOE Joint Genome Institute"/>
            <person name="Krizsan K."/>
            <person name="Almasi E."/>
            <person name="Merenyi Z."/>
            <person name="Sahu N."/>
            <person name="Viragh M."/>
            <person name="Koszo T."/>
            <person name="Mondo S."/>
            <person name="Kiss B."/>
            <person name="Balint B."/>
            <person name="Kues U."/>
            <person name="Barry K."/>
            <person name="Hegedus J.C."/>
            <person name="Henrissat B."/>
            <person name="Johnson J."/>
            <person name="Lipzen A."/>
            <person name="Ohm R."/>
            <person name="Nagy I."/>
            <person name="Pangilinan J."/>
            <person name="Yan J."/>
            <person name="Xiong Y."/>
            <person name="Grigoriev I.V."/>
            <person name="Hibbett D.S."/>
            <person name="Nagy L.G."/>
        </authorList>
    </citation>
    <scope>NUCLEOTIDE SEQUENCE [LARGE SCALE GENOMIC DNA]</scope>
    <source>
        <strain evidence="8 9">SZMC22713</strain>
    </source>
</reference>
<keyword evidence="4" id="KW-0833">Ubl conjugation pathway</keyword>
<sequence>MTTYPLENLVQTRWQNTFDRLNGGEPGITGLLNISQAWNTAREFLRPRDIREPNSKERNLPVVKTCFDALNEAKLLPRLLETFVEDIRQQESLITAEVSSFMAKYDESEDVTVVKSMLRRLVEWWKAWAPIHELGYTLLSTFNLEFQTHLFSILPSSFPSAFKKLCQSTVGAEPDAQLWGDFERLGLLDRYENLIASVCYEQIEGQVLETCVGRWNEPMLAGLRGWMADKIVPWMILPYARGAKTHEETRSMLQGIGSRFDFHVCKTLCDLRTSEIFDIIVDYPDSNCALLDLKECLQRVDQRSQLVQALRRLNRKRLLHPGADTKDILTQYVLMIRCLRIIDPPGVLLYKVADPVRRYLRERPDTIRSIVASLVGEGGDLVDENEPIQPLQTQFEDYSDPNWEPEAIDAGPEFRTNKPSDVISTLVSIYDSKDLFVKELQVLLAQRLLAIKDGNFEKERQNIEILKLRFGDAALQVCEVMLRDMTDSRRIDQHVQSQKASNLHPTIISKHFWPALQASTLNMPGQFKTIQQTYAKEFTTFKPDKRLRWLPHLGTVELSIELQDRTVEVEVSPLDAAIIELFGSGGKTAWNSQEIIAELGDIDNSSLNKAMMTWIDRGVLFDRGDGTYEVLEIATSAVKAARPPAPKRPAAQPEAPPVVTVQQQEAEQMRVYWKFIEGMLTNLGSLPLDRIQTMLKFAPGYSRTIEQLGTFMEAARREGLVTESGGQYRLNK</sequence>
<dbReference type="SMART" id="SM00182">
    <property type="entry name" value="CULLIN"/>
    <property type="match status" value="1"/>
</dbReference>
<dbReference type="SMART" id="SM01013">
    <property type="entry name" value="APC2"/>
    <property type="match status" value="1"/>
</dbReference>
<dbReference type="InterPro" id="IPR016158">
    <property type="entry name" value="Cullin_homology"/>
</dbReference>
<keyword evidence="8" id="KW-0436">Ligase</keyword>
<organism evidence="8 9">
    <name type="scientific">Rickenella mellea</name>
    <dbReference type="NCBI Taxonomy" id="50990"/>
    <lineage>
        <taxon>Eukaryota</taxon>
        <taxon>Fungi</taxon>
        <taxon>Dikarya</taxon>
        <taxon>Basidiomycota</taxon>
        <taxon>Agaricomycotina</taxon>
        <taxon>Agaricomycetes</taxon>
        <taxon>Hymenochaetales</taxon>
        <taxon>Rickenellaceae</taxon>
        <taxon>Rickenella</taxon>
    </lineage>
</organism>
<dbReference type="InterPro" id="IPR059120">
    <property type="entry name" value="Cullin-like_AB"/>
</dbReference>
<dbReference type="GO" id="GO:0005680">
    <property type="term" value="C:anaphase-promoting complex"/>
    <property type="evidence" value="ECO:0007669"/>
    <property type="project" value="TreeGrafter"/>
</dbReference>
<dbReference type="GO" id="GO:0031625">
    <property type="term" value="F:ubiquitin protein ligase binding"/>
    <property type="evidence" value="ECO:0007669"/>
    <property type="project" value="InterPro"/>
</dbReference>
<name>A0A4Y7Q4Q4_9AGAM</name>